<proteinExistence type="predicted"/>
<keyword evidence="4" id="KW-1185">Reference proteome</keyword>
<comment type="caution">
    <text evidence="3">The sequence shown here is derived from an EMBL/GenBank/DDBJ whole genome shotgun (WGS) entry which is preliminary data.</text>
</comment>
<dbReference type="InterPro" id="IPR026854">
    <property type="entry name" value="VPS13_N"/>
</dbReference>
<keyword evidence="1" id="KW-0813">Transport</keyword>
<gene>
    <name evidence="3" type="ORF">QYM36_010103</name>
</gene>
<evidence type="ECO:0000313" key="3">
    <source>
        <dbReference type="EMBL" id="KAK2715372.1"/>
    </source>
</evidence>
<dbReference type="Pfam" id="PF12624">
    <property type="entry name" value="VPS13_N"/>
    <property type="match status" value="1"/>
</dbReference>
<dbReference type="Proteomes" id="UP001187531">
    <property type="component" value="Unassembled WGS sequence"/>
</dbReference>
<evidence type="ECO:0000259" key="2">
    <source>
        <dbReference type="Pfam" id="PF12624"/>
    </source>
</evidence>
<evidence type="ECO:0000256" key="1">
    <source>
        <dbReference type="ARBA" id="ARBA00022448"/>
    </source>
</evidence>
<accession>A0AA88I4P6</accession>
<protein>
    <recommendedName>
        <fullName evidence="2">Chorein N-terminal domain-containing protein</fullName>
    </recommendedName>
</protein>
<organism evidence="3 4">
    <name type="scientific">Artemia franciscana</name>
    <name type="common">Brine shrimp</name>
    <name type="synonym">Artemia sanfranciscana</name>
    <dbReference type="NCBI Taxonomy" id="6661"/>
    <lineage>
        <taxon>Eukaryota</taxon>
        <taxon>Metazoa</taxon>
        <taxon>Ecdysozoa</taxon>
        <taxon>Arthropoda</taxon>
        <taxon>Crustacea</taxon>
        <taxon>Branchiopoda</taxon>
        <taxon>Anostraca</taxon>
        <taxon>Artemiidae</taxon>
        <taxon>Artemia</taxon>
    </lineage>
</organism>
<reference evidence="3" key="1">
    <citation type="submission" date="2023-07" db="EMBL/GenBank/DDBJ databases">
        <title>Chromosome-level genome assembly of Artemia franciscana.</title>
        <authorList>
            <person name="Jo E."/>
        </authorList>
    </citation>
    <scope>NUCLEOTIDE SEQUENCE</scope>
    <source>
        <tissue evidence="3">Whole body</tissue>
    </source>
</reference>
<evidence type="ECO:0000313" key="4">
    <source>
        <dbReference type="Proteomes" id="UP001187531"/>
    </source>
</evidence>
<feature type="domain" description="Chorein N-terminal" evidence="2">
    <location>
        <begin position="24"/>
        <end position="744"/>
    </location>
</feature>
<name>A0AA88I4P6_ARTSF</name>
<dbReference type="EMBL" id="JAVRJZ010000012">
    <property type="protein sequence ID" value="KAK2715372.1"/>
    <property type="molecule type" value="Genomic_DNA"/>
</dbReference>
<sequence length="2216" mass="253378">MSGLHILIEPLKSYNKGQKDYLQEQMEEKLQEINKSVTHTWSDQIIAMIIENLTITLKNVNIRYDNAIENQAFAIGATLDELCLFSSDMLRTQDGLCEKTGQIKNFQIYLDTNPAKLFSSGGWSAKEALKNFKLQADHRDTCVIGPVSCETKAVLWLKPWWEPKYNVKLIFTEFKGSINRSQFKTIHLLGQMYDMWSKGRPYQHLHPGIENIHGVNGGKERWKFAINCIKEDIHKKNIVWSWKRHFEPNRRHRYAYKLAYEKKLRGESLNKNEEESMKEAERFLTLFVLKKTIEEAQNSVKDKVKSRNSMLWSFFSWPFGPKAMASEELEKDLQEVIELRRDIPDVSQKYFPDSRTQLVVFIVENFEYLIRNDELKKNVLEMKVKGMKFDFSKKPLADSIRMEVILKHFLLTNGNERDLQTLVKRHHSGENEGSDSRVHSKDPPPLLSILYETNLDGEKEKIISCDHKLIVKTLPLDIYLSSNVCNDVRQIFIPPNTYEFDQLNAGVHAVQQSLAILEYFKKERDMKMFLDIEMQGSYVILPETKTNVEGKRSYLVANLGTLKIDSIKNAEWKKKRHRKSGELTAKELIDISYDVYKAVVKDTHVFCVLEQENWDKQIEDNSYSLLEKTTLDLEVKMTHYNKVTAPRIIVTGKLPPLYVNLVDKHVAQCLKIVNTWVLEFKPNSNNISQDQQNDLSSQEASLNQYNTIQPLVNKKEIKTKENVKMEVKKEYTILKESDVTTKMKVKADFDLSSITFNIIHLSDLKKHSLMTLKITEISLNANIFKTGEQFRFGIGTLEIKDTRTENPYYDRILHQLGDNKQKVLNNKEKVLDIKVDINSLKDDDLRDFSKHHVNLNVTAARLQLCYLSGFIEDMVAFNSYLSISKNTALADSQIITEKTIKNLQDLFRTRVKFNVCIDTPVVICPQSLTESSVIVLNLGNLTLENEFVREDDYQGTTVIYDHITAKLEKFKLSLAMYENGKVHSERFLIEPITFNADIKRYISKSKESDSDIVIESKLDKIPILLKETDLPTFLRILSGNMNEAGIIDKMKENLPGERSALVSEVSTTVEVSTESISHKSTLIPTLSLGQKTTTIKAKVTLDGLKVLLFKGSANSSENELATEMHVFQVVNDFSMFSDGSIKFTSELQGFKMTDCRQDVSIKYRELISSKTTKTDQGEKTLVITVLRETQGNLDFTGTFAGMKILLCLPYYLKLLSYLVVDDKQSKADENAFAIVAKTEAVFEFNKSDLNSDATINIGRMEVFTCPINPKGESQTELGTMLHPTTCTLAYHQCPEKSIATIKLQPLILSIAPGTLQLLQRALSVFLTGPEVKRLPQNVSKLFSPRNTSKVDFNEFRFIDSVKESDESSASSLNSKKTEEIIIKPFNIQLDVGTGISNGPQIRLLSSIGVGKNFVISNWSTQLQSKGLVSVEMLYFSSKESQMVHLIEPLIETTGEKTPLTFYIIAVHNPIGKKSKLPEWDIKIKSTKQMELTISESFFDIFSALSSAFGETEKKQLASSRSLDATEFTNMAARNCPTLVLVNQLPIDVSAILNPNKKIDLKPGESFSVEDINILIHSLIKLKLYHNQTEYVCEKSTVALLDFSESGDSQVSWDFDSKDKSFVDSKDKLRLYSVTKQQDNTSFIFLYAQFWFVNCTGLPLYCKNRTCEEILLPNDKITIFHAKSDTKGKFRLCYKGHWSHEFNLDPREKEGYGLVIQKKTKVVVRPYCVDNTVDQSLGDIPIPLAPPFYGLIKMKGEIGALFFEHITTKAQTSLYIYPYAAGFAPWEIYNLCPESLIYGQKNNSMSTLGSYKKILYSWNNPLLDPVLILKKGQWSTEIAITLNESIQSYPYPSGTIHLLTKVLNNQRSVVITDDKELLESINKYDNPLTEVSLELEGLGLSIVNEEKKNEISYISVFRPTNWSNSAREVIFARFTFFEHGLKECEFSAATLQIDNHLDGCRYPVVLHYEPKETEYGSASPFVKLVYKDRVQPNRAPSDVHLQMEIQKLGLRLESSFIKEMYDLIFGEVKNEIEAENLRIENIHSDMSVELPTLEPPRSEEISFIRHIGIPSIVVQLKAFSLNFADFGISLLKGRYKLRGILNFSSFEITDTSYSLQQLIAQIHNHYKRQLNIWQFLKVPYRIAVLTIHKLRNTISKLLLCDISFPPFRSSPKKVRRRRRDIPIKGLEPYSQRNAEGVAIVKSLKSDKTEDCIGHTYD</sequence>